<evidence type="ECO:0000256" key="1">
    <source>
        <dbReference type="SAM" id="MobiDB-lite"/>
    </source>
</evidence>
<feature type="domain" description="MlaB-like STAS" evidence="2">
    <location>
        <begin position="514"/>
        <end position="586"/>
    </location>
</feature>
<dbReference type="Proteomes" id="UP001549320">
    <property type="component" value="Unassembled WGS sequence"/>
</dbReference>
<dbReference type="SUPFAM" id="SSF52091">
    <property type="entry name" value="SpoIIaa-like"/>
    <property type="match status" value="1"/>
</dbReference>
<dbReference type="EMBL" id="JBEPSH010000010">
    <property type="protein sequence ID" value="MET4579590.1"/>
    <property type="molecule type" value="Genomic_DNA"/>
</dbReference>
<reference evidence="3 4" key="1">
    <citation type="submission" date="2024-06" db="EMBL/GenBank/DDBJ databases">
        <title>Sorghum-associated microbial communities from plants grown in Nebraska, USA.</title>
        <authorList>
            <person name="Schachtman D."/>
        </authorList>
    </citation>
    <scope>NUCLEOTIDE SEQUENCE [LARGE SCALE GENOMIC DNA]</scope>
    <source>
        <strain evidence="3 4">2709</strain>
    </source>
</reference>
<organism evidence="3 4">
    <name type="scientific">Ottowia thiooxydans</name>
    <dbReference type="NCBI Taxonomy" id="219182"/>
    <lineage>
        <taxon>Bacteria</taxon>
        <taxon>Pseudomonadati</taxon>
        <taxon>Pseudomonadota</taxon>
        <taxon>Betaproteobacteria</taxon>
        <taxon>Burkholderiales</taxon>
        <taxon>Comamonadaceae</taxon>
        <taxon>Ottowia</taxon>
    </lineage>
</organism>
<keyword evidence="4" id="KW-1185">Reference proteome</keyword>
<evidence type="ECO:0000313" key="4">
    <source>
        <dbReference type="Proteomes" id="UP001549320"/>
    </source>
</evidence>
<gene>
    <name evidence="3" type="ORF">ABIE13_004727</name>
</gene>
<dbReference type="Pfam" id="PF13466">
    <property type="entry name" value="STAS_2"/>
    <property type="match status" value="1"/>
</dbReference>
<dbReference type="InterPro" id="IPR058548">
    <property type="entry name" value="MlaB-like_STAS"/>
</dbReference>
<proteinExistence type="predicted"/>
<accession>A0ABV2QEZ1</accession>
<sequence length="597" mass="65009">MSKDSGSSGKGGLLSKVVRFVSSPTTHWADLDRPEVTPEENDSRLALKEMIERKRRNDFVRNREFDLLRKARRRESPAAPDRGASSSLSQNSEFASTGERARTLEKIDEIEKQMSSAWLRNKSVSPSVQAREPSAPYADTVLAPVSAAHRTSGERTTIAPGIAAARPFDPTINFEALPREIVREEAMAPLSGAHSLPPLLDSMGSLAPTIPTQANDALSSGPMGLEAQAIAKQAPEIEEAAIRFANGDTAGAESGLRELLRGGDSHNQPQDTWLTLFDLYRATGEQDKFDDVAIEFASRFDRSAPQWTLGPLLSSQNASLLPQEINKPSNALAHWVAPSILGVQSVAALNATLARTGSPWRIDWRYLKTVEPAALPVFTEALQRWADTAVRLKFIGSEILLQLLDEQSPTDDRSVDPMWWVARLALLRVLNEMDEFELVALKYCVTYEVSPPAWQEPSSAFTAMTSDGDSILSAQDDQNPPHEAQEASFGADVSPLLGAGEPANQGAIKSELQGVLLGDAEAALRDLTLADGVVSIEFNCSQLERVDFGAAGTLLNWATAQQLQGRQVVFRHVNRLVAAFFGVVGISEVARVRLRKD</sequence>
<protein>
    <submittedName>
        <fullName evidence="3">ABC-type transporter Mla MlaB component</fullName>
    </submittedName>
</protein>
<name>A0ABV2QEZ1_9BURK</name>
<feature type="region of interest" description="Disordered" evidence="1">
    <location>
        <begin position="71"/>
        <end position="102"/>
    </location>
</feature>
<dbReference type="InterPro" id="IPR036513">
    <property type="entry name" value="STAS_dom_sf"/>
</dbReference>
<evidence type="ECO:0000313" key="3">
    <source>
        <dbReference type="EMBL" id="MET4579590.1"/>
    </source>
</evidence>
<feature type="compositionally biased region" description="Polar residues" evidence="1">
    <location>
        <begin position="84"/>
        <end position="95"/>
    </location>
</feature>
<dbReference type="RefSeq" id="WP_354447813.1">
    <property type="nucleotide sequence ID" value="NZ_JBEPSH010000010.1"/>
</dbReference>
<comment type="caution">
    <text evidence="3">The sequence shown here is derived from an EMBL/GenBank/DDBJ whole genome shotgun (WGS) entry which is preliminary data.</text>
</comment>
<evidence type="ECO:0000259" key="2">
    <source>
        <dbReference type="Pfam" id="PF13466"/>
    </source>
</evidence>